<dbReference type="InterPro" id="IPR011040">
    <property type="entry name" value="Sialidase"/>
</dbReference>
<dbReference type="InterPro" id="IPR026856">
    <property type="entry name" value="Sialidase_fam"/>
</dbReference>
<dbReference type="InterPro" id="IPR036278">
    <property type="entry name" value="Sialidase_sf"/>
</dbReference>
<sequence length="398" mass="43213">MIRLALALALVLFAFASPVFAIEPEKIDLFEADRGGYKQYRIPGIVVTKSGTVLAYCEARKSTRGDWGAIDILLRRSTDGGKTWDEPKKIADVPGPKEKNPVALAQKLANKDDVTYNNPVMIADKSGAVHLLFCLEYMRCFYARSNDDGKTWTAPVEITASAFDPIKKGYDWKVLATGPGHGIQLKSGRLLCPVWLSLGTGGHAHRPSIVTTIYSDDLGKTWKPGEIAIPHAAESVNPNESCVAELSDGTVMLNARSESKNNRRLVTLSADGATKWSKPAFDDALTEPVCVGSLLAVPGKKPLLLFSNPDNLEKAGAKAPPTPGSGRDRKNVTVRLSEDDGKTWTAKRSVETGFSAYSDLALAKDGTVLLFYERAGEKGTNYGRLTLARFGAEWIKEK</sequence>
<gene>
    <name evidence="6" type="ORF">J8F10_15235</name>
</gene>
<accession>A0ABS5BSC4</accession>
<feature type="chain" id="PRO_5046976544" description="exo-alpha-sialidase" evidence="4">
    <location>
        <begin position="22"/>
        <end position="398"/>
    </location>
</feature>
<organism evidence="6 7">
    <name type="scientific">Gemmata palustris</name>
    <dbReference type="NCBI Taxonomy" id="2822762"/>
    <lineage>
        <taxon>Bacteria</taxon>
        <taxon>Pseudomonadati</taxon>
        <taxon>Planctomycetota</taxon>
        <taxon>Planctomycetia</taxon>
        <taxon>Gemmatales</taxon>
        <taxon>Gemmataceae</taxon>
        <taxon>Gemmata</taxon>
    </lineage>
</organism>
<proteinExistence type="inferred from homology"/>
<dbReference type="RefSeq" id="WP_210654923.1">
    <property type="nucleotide sequence ID" value="NZ_JAGKQQ010000001.1"/>
</dbReference>
<dbReference type="CDD" id="cd15482">
    <property type="entry name" value="Sialidase_non-viral"/>
    <property type="match status" value="1"/>
</dbReference>
<comment type="similarity">
    <text evidence="2">Belongs to the glycosyl hydrolase 33 family.</text>
</comment>
<evidence type="ECO:0000313" key="6">
    <source>
        <dbReference type="EMBL" id="MBP3956626.1"/>
    </source>
</evidence>
<dbReference type="Proteomes" id="UP000676565">
    <property type="component" value="Unassembled WGS sequence"/>
</dbReference>
<reference evidence="6 7" key="1">
    <citation type="submission" date="2021-04" db="EMBL/GenBank/DDBJ databases">
        <authorList>
            <person name="Ivanova A."/>
        </authorList>
    </citation>
    <scope>NUCLEOTIDE SEQUENCE [LARGE SCALE GENOMIC DNA]</scope>
    <source>
        <strain evidence="6 7">G18</strain>
    </source>
</reference>
<protein>
    <recommendedName>
        <fullName evidence="3">exo-alpha-sialidase</fullName>
        <ecNumber evidence="3">3.2.1.18</ecNumber>
    </recommendedName>
</protein>
<dbReference type="SUPFAM" id="SSF50939">
    <property type="entry name" value="Sialidases"/>
    <property type="match status" value="1"/>
</dbReference>
<evidence type="ECO:0000256" key="3">
    <source>
        <dbReference type="ARBA" id="ARBA00012733"/>
    </source>
</evidence>
<feature type="signal peptide" evidence="4">
    <location>
        <begin position="1"/>
        <end position="21"/>
    </location>
</feature>
<keyword evidence="4" id="KW-0732">Signal</keyword>
<evidence type="ECO:0000259" key="5">
    <source>
        <dbReference type="Pfam" id="PF13088"/>
    </source>
</evidence>
<evidence type="ECO:0000256" key="4">
    <source>
        <dbReference type="SAM" id="SignalP"/>
    </source>
</evidence>
<evidence type="ECO:0000256" key="2">
    <source>
        <dbReference type="ARBA" id="ARBA00009348"/>
    </source>
</evidence>
<evidence type="ECO:0000256" key="1">
    <source>
        <dbReference type="ARBA" id="ARBA00000427"/>
    </source>
</evidence>
<comment type="catalytic activity">
    <reaction evidence="1">
        <text>Hydrolysis of alpha-(2-&gt;3)-, alpha-(2-&gt;6)-, alpha-(2-&gt;8)- glycosidic linkages of terminal sialic acid residues in oligosaccharides, glycoproteins, glycolipids, colominic acid and synthetic substrates.</text>
        <dbReference type="EC" id="3.2.1.18"/>
    </reaction>
</comment>
<dbReference type="Pfam" id="PF13088">
    <property type="entry name" value="BNR_2"/>
    <property type="match status" value="1"/>
</dbReference>
<evidence type="ECO:0000313" key="7">
    <source>
        <dbReference type="Proteomes" id="UP000676565"/>
    </source>
</evidence>
<dbReference type="Gene3D" id="2.120.10.10">
    <property type="match status" value="1"/>
</dbReference>
<dbReference type="PANTHER" id="PTHR10628">
    <property type="entry name" value="SIALIDASE"/>
    <property type="match status" value="1"/>
</dbReference>
<dbReference type="EMBL" id="JAGKQQ010000001">
    <property type="protein sequence ID" value="MBP3956626.1"/>
    <property type="molecule type" value="Genomic_DNA"/>
</dbReference>
<dbReference type="PANTHER" id="PTHR10628:SF30">
    <property type="entry name" value="EXO-ALPHA-SIALIDASE"/>
    <property type="match status" value="1"/>
</dbReference>
<dbReference type="EC" id="3.2.1.18" evidence="3"/>
<name>A0ABS5BSC4_9BACT</name>
<feature type="domain" description="Sialidase" evidence="5">
    <location>
        <begin position="68"/>
        <end position="368"/>
    </location>
</feature>
<comment type="caution">
    <text evidence="6">The sequence shown here is derived from an EMBL/GenBank/DDBJ whole genome shotgun (WGS) entry which is preliminary data.</text>
</comment>
<keyword evidence="7" id="KW-1185">Reference proteome</keyword>